<comment type="function">
    <text evidence="4">Part of the outer membrane protein assembly complex, which is involved in assembly and insertion of beta-barrel proteins into the outer membrane.</text>
</comment>
<dbReference type="PANTHER" id="PTHR37482">
    <property type="entry name" value="OUTER MEMBRANE PROTEIN ASSEMBLY FACTOR BAME"/>
    <property type="match status" value="1"/>
</dbReference>
<dbReference type="OrthoDB" id="9808250at2"/>
<dbReference type="Gene3D" id="3.30.1450.10">
    <property type="match status" value="1"/>
</dbReference>
<keyword evidence="8" id="KW-1185">Reference proteome</keyword>
<dbReference type="InterPro" id="IPR026592">
    <property type="entry name" value="BamE"/>
</dbReference>
<accession>A0A556AYN9</accession>
<comment type="similarity">
    <text evidence="4">Belongs to the BamE family.</text>
</comment>
<evidence type="ECO:0000259" key="6">
    <source>
        <dbReference type="Pfam" id="PF04355"/>
    </source>
</evidence>
<organism evidence="7 8">
    <name type="scientific">Verticiella sediminum</name>
    <dbReference type="NCBI Taxonomy" id="1247510"/>
    <lineage>
        <taxon>Bacteria</taxon>
        <taxon>Pseudomonadati</taxon>
        <taxon>Pseudomonadota</taxon>
        <taxon>Betaproteobacteria</taxon>
        <taxon>Burkholderiales</taxon>
        <taxon>Alcaligenaceae</taxon>
        <taxon>Verticiella</taxon>
    </lineage>
</organism>
<dbReference type="GO" id="GO:0030674">
    <property type="term" value="F:protein-macromolecule adaptor activity"/>
    <property type="evidence" value="ECO:0007669"/>
    <property type="project" value="TreeGrafter"/>
</dbReference>
<keyword evidence="1 4" id="KW-0732">Signal</keyword>
<evidence type="ECO:0000256" key="1">
    <source>
        <dbReference type="ARBA" id="ARBA00022729"/>
    </source>
</evidence>
<dbReference type="HAMAP" id="MF_00925">
    <property type="entry name" value="OM_assembly_BamE"/>
    <property type="match status" value="1"/>
</dbReference>
<comment type="caution">
    <text evidence="7">The sequence shown here is derived from an EMBL/GenBank/DDBJ whole genome shotgun (WGS) entry which is preliminary data.</text>
</comment>
<feature type="compositionally biased region" description="Low complexity" evidence="5">
    <location>
        <begin position="205"/>
        <end position="216"/>
    </location>
</feature>
<dbReference type="EMBL" id="VLTJ01000007">
    <property type="protein sequence ID" value="TSH98042.1"/>
    <property type="molecule type" value="Genomic_DNA"/>
</dbReference>
<feature type="region of interest" description="Disordered" evidence="5">
    <location>
        <begin position="134"/>
        <end position="226"/>
    </location>
</feature>
<gene>
    <name evidence="4" type="primary">bamE</name>
    <name evidence="7" type="ORF">FOZ76_04445</name>
</gene>
<protein>
    <recommendedName>
        <fullName evidence="4">Outer membrane protein assembly factor BamE</fullName>
    </recommendedName>
</protein>
<dbReference type="AlphaFoldDB" id="A0A556AYN9"/>
<reference evidence="7 8" key="1">
    <citation type="submission" date="2019-07" db="EMBL/GenBank/DDBJ databases">
        <title>Qingshengfaniella alkalisoli gen. nov., sp. nov., isolated from saline soil.</title>
        <authorList>
            <person name="Xu L."/>
            <person name="Huang X.-X."/>
            <person name="Sun J.-Q."/>
        </authorList>
    </citation>
    <scope>NUCLEOTIDE SEQUENCE [LARGE SCALE GENOMIC DNA]</scope>
    <source>
        <strain evidence="7 8">DSM 27279</strain>
    </source>
</reference>
<comment type="subcellular location">
    <subcellularLocation>
        <location evidence="4">Cell outer membrane</location>
    </subcellularLocation>
</comment>
<evidence type="ECO:0000256" key="3">
    <source>
        <dbReference type="ARBA" id="ARBA00023237"/>
    </source>
</evidence>
<name>A0A556AYN9_9BURK</name>
<proteinExistence type="inferred from homology"/>
<evidence type="ECO:0000256" key="5">
    <source>
        <dbReference type="SAM" id="MobiDB-lite"/>
    </source>
</evidence>
<dbReference type="Pfam" id="PF04355">
    <property type="entry name" value="BamE"/>
    <property type="match status" value="1"/>
</dbReference>
<evidence type="ECO:0000313" key="7">
    <source>
        <dbReference type="EMBL" id="TSH98042.1"/>
    </source>
</evidence>
<dbReference type="InterPro" id="IPR037873">
    <property type="entry name" value="BamE-like"/>
</dbReference>
<feature type="domain" description="Outer membrane protein assembly factor BamE" evidence="6">
    <location>
        <begin position="64"/>
        <end position="132"/>
    </location>
</feature>
<dbReference type="Proteomes" id="UP000318405">
    <property type="component" value="Unassembled WGS sequence"/>
</dbReference>
<evidence type="ECO:0000256" key="2">
    <source>
        <dbReference type="ARBA" id="ARBA00023136"/>
    </source>
</evidence>
<dbReference type="GO" id="GO:0051205">
    <property type="term" value="P:protein insertion into membrane"/>
    <property type="evidence" value="ECO:0007669"/>
    <property type="project" value="UniProtKB-UniRule"/>
</dbReference>
<sequence length="226" mass="24492">MIPFLPDYPETGSHIVSSSSFIGGRRAARLACVALAAATLAACGAVDRTGRAFWQPYRPNIQQGNWVTSQQIAQLRPGMTREQVRYVLGTPTLTPLFHADRWEYPYFLKPGYGQVQERHFTVYFDGDILARWDGDPQPNLQPFQQPREGEQAFSPLPEPGAVVGSIDGLGAGAVVPPPAEREDTETQQAEQPQAVRNPMLQLQKAPVASPSSVPSAGGSGGTVPLR</sequence>
<dbReference type="GO" id="GO:0043165">
    <property type="term" value="P:Gram-negative-bacterium-type cell outer membrane assembly"/>
    <property type="evidence" value="ECO:0007669"/>
    <property type="project" value="UniProtKB-UniRule"/>
</dbReference>
<dbReference type="PANTHER" id="PTHR37482:SF1">
    <property type="entry name" value="OUTER MEMBRANE PROTEIN ASSEMBLY FACTOR BAME"/>
    <property type="match status" value="1"/>
</dbReference>
<keyword evidence="2 4" id="KW-0472">Membrane</keyword>
<evidence type="ECO:0000313" key="8">
    <source>
        <dbReference type="Proteomes" id="UP000318405"/>
    </source>
</evidence>
<dbReference type="InterPro" id="IPR007450">
    <property type="entry name" value="BamE_dom"/>
</dbReference>
<feature type="compositionally biased region" description="Gly residues" evidence="5">
    <location>
        <begin position="217"/>
        <end position="226"/>
    </location>
</feature>
<keyword evidence="3 4" id="KW-0998">Cell outer membrane</keyword>
<dbReference type="GO" id="GO:1990063">
    <property type="term" value="C:Bam protein complex"/>
    <property type="evidence" value="ECO:0007669"/>
    <property type="project" value="TreeGrafter"/>
</dbReference>
<comment type="subunit">
    <text evidence="4">Part of the Bam complex.</text>
</comment>
<evidence type="ECO:0000256" key="4">
    <source>
        <dbReference type="HAMAP-Rule" id="MF_00925"/>
    </source>
</evidence>